<dbReference type="GO" id="GO:0015087">
    <property type="term" value="F:cobalt ion transmembrane transporter activity"/>
    <property type="evidence" value="ECO:0007669"/>
    <property type="project" value="UniProtKB-UniRule"/>
</dbReference>
<keyword evidence="9 10" id="KW-0170">Cobalt</keyword>
<dbReference type="Proteomes" id="UP000031971">
    <property type="component" value="Unassembled WGS sequence"/>
</dbReference>
<evidence type="ECO:0000256" key="5">
    <source>
        <dbReference type="ARBA" id="ARBA00022692"/>
    </source>
</evidence>
<evidence type="ECO:0000256" key="3">
    <source>
        <dbReference type="ARBA" id="ARBA00022475"/>
    </source>
</evidence>
<dbReference type="Pfam" id="PF02553">
    <property type="entry name" value="CbiN"/>
    <property type="match status" value="1"/>
</dbReference>
<comment type="similarity">
    <text evidence="10">Belongs to the CbiN family.</text>
</comment>
<keyword evidence="6 10" id="KW-1133">Transmembrane helix</keyword>
<sequence length="90" mass="9393">MSARANSLLLGLAALIIAAPLILNPTGQFGGTDDAASEVVTSSHPAYEKWTGPLWQPSKEMEGLLFALQAAFGAGLLGYVIGRRHGRSGK</sequence>
<comment type="caution">
    <text evidence="11">The sequence shown here is derived from an EMBL/GenBank/DDBJ whole genome shotgun (WGS) entry which is preliminary data.</text>
</comment>
<keyword evidence="12" id="KW-1185">Reference proteome</keyword>
<name>A0A0C2YTZ8_PARME</name>
<dbReference type="AlphaFoldDB" id="A0A0C2YTZ8"/>
<keyword evidence="2 10" id="KW-0813">Transport</keyword>
<keyword evidence="1 10" id="KW-0171">Cobalt transport</keyword>
<feature type="transmembrane region" description="Helical" evidence="10">
    <location>
        <begin position="61"/>
        <end position="81"/>
    </location>
</feature>
<organism evidence="11 12">
    <name type="scientific">Paramagnetospirillum magnetotacticum MS-1</name>
    <dbReference type="NCBI Taxonomy" id="272627"/>
    <lineage>
        <taxon>Bacteria</taxon>
        <taxon>Pseudomonadati</taxon>
        <taxon>Pseudomonadota</taxon>
        <taxon>Alphaproteobacteria</taxon>
        <taxon>Rhodospirillales</taxon>
        <taxon>Magnetospirillaceae</taxon>
        <taxon>Paramagnetospirillum</taxon>
    </lineage>
</organism>
<reference evidence="11 12" key="1">
    <citation type="submission" date="2015-01" db="EMBL/GenBank/DDBJ databases">
        <title>Genome Sequence of Magnetospirillum magnetotacticum Strain MS-1.</title>
        <authorList>
            <person name="Marinov G.K."/>
            <person name="Smalley M.D."/>
            <person name="DeSalvo G."/>
        </authorList>
    </citation>
    <scope>NUCLEOTIDE SEQUENCE [LARGE SCALE GENOMIC DNA]</scope>
    <source>
        <strain evidence="11 12">MS-1</strain>
    </source>
</reference>
<comment type="pathway">
    <text evidence="10">Cofactor biosynthesis; adenosylcobalamin biosynthesis.</text>
</comment>
<dbReference type="NCBIfam" id="NF002780">
    <property type="entry name" value="PRK02898.1"/>
    <property type="match status" value="1"/>
</dbReference>
<dbReference type="EMBL" id="JXSL01000030">
    <property type="protein sequence ID" value="KIL98170.1"/>
    <property type="molecule type" value="Genomic_DNA"/>
</dbReference>
<dbReference type="PANTHER" id="PTHR38662">
    <property type="entry name" value="COBALT TRANSPORT PROTEIN CBIN"/>
    <property type="match status" value="1"/>
</dbReference>
<dbReference type="GO" id="GO:0009236">
    <property type="term" value="P:cobalamin biosynthetic process"/>
    <property type="evidence" value="ECO:0007669"/>
    <property type="project" value="UniProtKB-UniRule"/>
</dbReference>
<gene>
    <name evidence="10" type="primary">cbiN</name>
    <name evidence="11" type="ORF">CCC_01231</name>
</gene>
<keyword evidence="8 10" id="KW-0472">Membrane</keyword>
<comment type="function">
    <text evidence="10">Part of the energy-coupling factor (ECF) transporter complex CbiMNOQ involved in cobalt import.</text>
</comment>
<dbReference type="InterPro" id="IPR003705">
    <property type="entry name" value="CbiN"/>
</dbReference>
<evidence type="ECO:0000256" key="1">
    <source>
        <dbReference type="ARBA" id="ARBA00022426"/>
    </source>
</evidence>
<dbReference type="RefSeq" id="WP_009870884.1">
    <property type="nucleotide sequence ID" value="NZ_JXSL01000030.1"/>
</dbReference>
<evidence type="ECO:0000256" key="4">
    <source>
        <dbReference type="ARBA" id="ARBA00022573"/>
    </source>
</evidence>
<keyword evidence="4 10" id="KW-0169">Cobalamin biosynthesis</keyword>
<comment type="subunit">
    <text evidence="10">Forms an energy-coupling factor (ECF) transporter complex composed of an ATP-binding protein (A component, CbiO), a transmembrane protein (T component, CbiQ) and 2 possible substrate-capture proteins (S components, CbiM and CbiN) of unknown stoichimetry.</text>
</comment>
<keyword evidence="3 10" id="KW-1003">Cell membrane</keyword>
<proteinExistence type="inferred from homology"/>
<evidence type="ECO:0000256" key="8">
    <source>
        <dbReference type="ARBA" id="ARBA00023136"/>
    </source>
</evidence>
<evidence type="ECO:0000256" key="9">
    <source>
        <dbReference type="ARBA" id="ARBA00023285"/>
    </source>
</evidence>
<keyword evidence="7 10" id="KW-0406">Ion transport</keyword>
<evidence type="ECO:0000313" key="11">
    <source>
        <dbReference type="EMBL" id="KIL98170.1"/>
    </source>
</evidence>
<comment type="caution">
    <text evidence="10">Lacks conserved residue(s) required for the propagation of feature annotation.</text>
</comment>
<evidence type="ECO:0000256" key="6">
    <source>
        <dbReference type="ARBA" id="ARBA00022989"/>
    </source>
</evidence>
<dbReference type="STRING" id="272627.CCC_01231"/>
<accession>A0A0C2YTZ8</accession>
<evidence type="ECO:0000313" key="12">
    <source>
        <dbReference type="Proteomes" id="UP000031971"/>
    </source>
</evidence>
<dbReference type="HAMAP" id="MF_00330">
    <property type="entry name" value="CbiN"/>
    <property type="match status" value="1"/>
</dbReference>
<evidence type="ECO:0000256" key="2">
    <source>
        <dbReference type="ARBA" id="ARBA00022448"/>
    </source>
</evidence>
<protein>
    <recommendedName>
        <fullName evidence="10">Cobalt transport protein CbiN</fullName>
    </recommendedName>
    <alternativeName>
        <fullName evidence="10">Energy-coupling factor transporter probable substrate-capture protein CbiN</fullName>
        <shortName evidence="10">ECF transporter S component CbiN</shortName>
    </alternativeName>
</protein>
<comment type="subcellular location">
    <subcellularLocation>
        <location evidence="10">Cell membrane</location>
        <topology evidence="10">Multi-pass membrane protein</topology>
    </subcellularLocation>
</comment>
<dbReference type="OrthoDB" id="1551318at2"/>
<dbReference type="GO" id="GO:0005886">
    <property type="term" value="C:plasma membrane"/>
    <property type="evidence" value="ECO:0007669"/>
    <property type="project" value="UniProtKB-SubCell"/>
</dbReference>
<keyword evidence="5 10" id="KW-0812">Transmembrane</keyword>
<dbReference type="PANTHER" id="PTHR38662:SF1">
    <property type="entry name" value="COBALT TRANSPORT PROTEIN CBIN"/>
    <property type="match status" value="1"/>
</dbReference>
<dbReference type="UniPathway" id="UPA00148"/>
<evidence type="ECO:0000256" key="7">
    <source>
        <dbReference type="ARBA" id="ARBA00023065"/>
    </source>
</evidence>
<evidence type="ECO:0000256" key="10">
    <source>
        <dbReference type="HAMAP-Rule" id="MF_00330"/>
    </source>
</evidence>